<dbReference type="PANTHER" id="PTHR44102:SF5">
    <property type="entry name" value="PROTEIN NPG1"/>
    <property type="match status" value="1"/>
</dbReference>
<gene>
    <name evidence="1" type="ORF">KC19_6G043500</name>
</gene>
<sequence>MLCACSTHFRSDEGGGAVAPHQNVARVLSAKLRDGELKLLQGSIREAEASLRDALSLNKEEAQALLGRLEYDRGNYEKALENLEEIQANTFIPSLRFFVADTKAGKKKGRHFKDGKDDVLDSFLHGASLLLEALYLKVKCLQELGRHSDAVRECKLMLDSMESAIPAGLPEEWGKTKVADMLSNSVRLLPEILLEMGRVSDAMFAYRRSLLRFSWCLSAPDLVHVMKSFAILLLYGGVEAPRASLGPSHVEGAFTPKDNTEEGILLLMILLRIMNKKQGYFDSSVFEHLSFALSTCGQLQILAHQYEALLPGTLSRPERWYSLALCYAGVGENTTALELLRKSLAQTEKPKDVLSLLLAAKLCACKTDLCSEGVQYTRRALSHLQRGNSGYRARALHVQGVALRSQRQGSLLDVLETKLQNEALESLQEAASLDKGDTSIIFDLGLEYAEQMRISSGLNCVKYCFDRGWGAGVHGWRFLALVLCAQEKHAEADAVLKSALEDTDVWEQGPLLRTRAKVQLALGKPLLAVQSYQLLLALFQVEQKELEPGVMVKAKVGQRVEEVEVWHDLAQVYTQLKQWGDAETCLEKARVLESYSAATWHITVIGMLREEQGQLEEAIVCYQNALAVDTSWVNSKVKLGALLWQVNGASAIPMSKTYLANALEDEPHHQEAWYHMGMLHKAEGRRLEAAASFQAALEQSSPLEKFTSITPALFW</sequence>
<protein>
    <submittedName>
        <fullName evidence="1">Uncharacterized protein</fullName>
    </submittedName>
</protein>
<proteinExistence type="predicted"/>
<dbReference type="InterPro" id="IPR011990">
    <property type="entry name" value="TPR-like_helical_dom_sf"/>
</dbReference>
<comment type="caution">
    <text evidence="1">The sequence shown here is derived from an EMBL/GenBank/DDBJ whole genome shotgun (WGS) entry which is preliminary data.</text>
</comment>
<keyword evidence="2" id="KW-1185">Reference proteome</keyword>
<dbReference type="Gene3D" id="1.25.40.10">
    <property type="entry name" value="Tetratricopeptide repeat domain"/>
    <property type="match status" value="3"/>
</dbReference>
<dbReference type="Proteomes" id="UP000822688">
    <property type="component" value="Chromosome 6"/>
</dbReference>
<name>A0A8T0HCV8_CERPU</name>
<dbReference type="SMART" id="SM00028">
    <property type="entry name" value="TPR"/>
    <property type="match status" value="6"/>
</dbReference>
<dbReference type="InterPro" id="IPR043376">
    <property type="entry name" value="NPG1-like"/>
</dbReference>
<dbReference type="InterPro" id="IPR019734">
    <property type="entry name" value="TPR_rpt"/>
</dbReference>
<reference evidence="1 2" key="1">
    <citation type="submission" date="2020-06" db="EMBL/GenBank/DDBJ databases">
        <title>WGS assembly of Ceratodon purpureus strain R40.</title>
        <authorList>
            <person name="Carey S.B."/>
            <person name="Jenkins J."/>
            <person name="Shu S."/>
            <person name="Lovell J.T."/>
            <person name="Sreedasyam A."/>
            <person name="Maumus F."/>
            <person name="Tiley G.P."/>
            <person name="Fernandez-Pozo N."/>
            <person name="Barry K."/>
            <person name="Chen C."/>
            <person name="Wang M."/>
            <person name="Lipzen A."/>
            <person name="Daum C."/>
            <person name="Saski C.A."/>
            <person name="Payton A.C."/>
            <person name="Mcbreen J.C."/>
            <person name="Conrad R.E."/>
            <person name="Kollar L.M."/>
            <person name="Olsson S."/>
            <person name="Huttunen S."/>
            <person name="Landis J.B."/>
            <person name="Wickett N.J."/>
            <person name="Johnson M.G."/>
            <person name="Rensing S.A."/>
            <person name="Grimwood J."/>
            <person name="Schmutz J."/>
            <person name="Mcdaniel S.F."/>
        </authorList>
    </citation>
    <scope>NUCLEOTIDE SEQUENCE [LARGE SCALE GENOMIC DNA]</scope>
    <source>
        <strain evidence="1 2">R40</strain>
    </source>
</reference>
<dbReference type="Pfam" id="PF13432">
    <property type="entry name" value="TPR_16"/>
    <property type="match status" value="2"/>
</dbReference>
<dbReference type="EMBL" id="CM026427">
    <property type="protein sequence ID" value="KAG0568755.1"/>
    <property type="molecule type" value="Genomic_DNA"/>
</dbReference>
<dbReference type="PANTHER" id="PTHR44102">
    <property type="entry name" value="PROTEIN NPG1"/>
    <property type="match status" value="1"/>
</dbReference>
<evidence type="ECO:0000313" key="1">
    <source>
        <dbReference type="EMBL" id="KAG0568755.1"/>
    </source>
</evidence>
<organism evidence="1 2">
    <name type="scientific">Ceratodon purpureus</name>
    <name type="common">Fire moss</name>
    <name type="synonym">Dicranum purpureum</name>
    <dbReference type="NCBI Taxonomy" id="3225"/>
    <lineage>
        <taxon>Eukaryota</taxon>
        <taxon>Viridiplantae</taxon>
        <taxon>Streptophyta</taxon>
        <taxon>Embryophyta</taxon>
        <taxon>Bryophyta</taxon>
        <taxon>Bryophytina</taxon>
        <taxon>Bryopsida</taxon>
        <taxon>Dicranidae</taxon>
        <taxon>Pseudoditrichales</taxon>
        <taxon>Ditrichaceae</taxon>
        <taxon>Ceratodon</taxon>
    </lineage>
</organism>
<evidence type="ECO:0000313" key="2">
    <source>
        <dbReference type="Proteomes" id="UP000822688"/>
    </source>
</evidence>
<dbReference type="SUPFAM" id="SSF48452">
    <property type="entry name" value="TPR-like"/>
    <property type="match status" value="2"/>
</dbReference>
<accession>A0A8T0HCV8</accession>
<dbReference type="AlphaFoldDB" id="A0A8T0HCV8"/>